<dbReference type="RefSeq" id="WP_099644393.1">
    <property type="nucleotide sequence ID" value="NZ_KZ319287.1"/>
</dbReference>
<dbReference type="EMBL" id="NQXA01000001">
    <property type="protein sequence ID" value="PHQ30854.1"/>
    <property type="molecule type" value="Genomic_DNA"/>
</dbReference>
<gene>
    <name evidence="1" type="ORF">CJ305_01090</name>
</gene>
<comment type="caution">
    <text evidence="1">The sequence shown here is derived from an EMBL/GenBank/DDBJ whole genome shotgun (WGS) entry which is preliminary data.</text>
</comment>
<evidence type="ECO:0000313" key="2">
    <source>
        <dbReference type="Proteomes" id="UP000229433"/>
    </source>
</evidence>
<dbReference type="Proteomes" id="UP000229433">
    <property type="component" value="Unassembled WGS sequence"/>
</dbReference>
<protein>
    <recommendedName>
        <fullName evidence="3">DUF2460 domain-containing protein</fullName>
    </recommendedName>
</protein>
<name>A0A2G1VVS0_9FLAO</name>
<dbReference type="OrthoDB" id="9815802at2"/>
<organism evidence="1 2">
    <name type="scientific">Leeuwenhoekiella nanhaiensis</name>
    <dbReference type="NCBI Taxonomy" id="1655491"/>
    <lineage>
        <taxon>Bacteria</taxon>
        <taxon>Pseudomonadati</taxon>
        <taxon>Bacteroidota</taxon>
        <taxon>Flavobacteriia</taxon>
        <taxon>Flavobacteriales</taxon>
        <taxon>Flavobacteriaceae</taxon>
        <taxon>Leeuwenhoekiella</taxon>
    </lineage>
</organism>
<sequence>MRNLFTVVVFLMTAAAFSQELRFAEDRLKTLVVRDSVVLDTVSLNPVRFEVRTADGAILDSTLYSINYPTAVFKLKSPANPPDSLTFDYRVFPDFMTRRYFAYDADKIVNSNGNLSRVYALKQETSKPEFTPFEGLTTTGSLVRGVTSGNNQNSTFTSELDLQISGKLSEKVSLRASLQDANIPQQNGGYSQRLDEFDQIFIELYSDTWNIRAGDINLANTTSYFGRFAKKVQGLSLSGILEGEQTTSDFFATGALVRGVFAQSRFTGQEGNQGPYKLTGPNGELYVLIVSGSERVYVNGVLLERGETADYVIDYNAGELRFNPTFPITSEMRISVEYQYSEQNYTRIIGYGGGGHQSEKLSLRAHVYTESDLKNQPLVQNLNREQVGVLEAAGDDSSLMTAPSANPDTYNENKILYRKEQRDGREIFVFSTDSEAELFNVRFTQVGPNQGDYIISSEVAITRIYEYVPPVDGIPQGNFAPLVRLFAPTQLQMAVVQGDYKPSEKTSISFEGAGSRQDLNLFSDLDDANNEGFAGRIQARQRVYGNPEKQVLEAFANLDYIQNDFRNIERTYAIEFSRDWNVPLRPQGDQTLISSGLQFADSALGFVDYRFEQLRFAENYRGSRNSVVGSLRHNKLQTYFNGSYLKTEADTATTSFFRLNTNAVYGFQKNWLGAKYRTENNESSNPITGRLDPLSQRFQMLEGFVGRGDSTAVFVEVGYRYRVNDSLRGNSLERVNHSNTWFLKSQLIKNEKTALGLFVNYRELQFENRASATERSLNSRLLFDQKLAKNLIRLNTLFETASGTLPQQEFTYVKVDEGQGVYTWIDYNNDGIQQLQEFEVAQFSDQADFIRILLPNRVFVKTHQNRLSQIVTLNFSQWSGKTGFQKVLSHFYNQTSYLIDRKVLRGGSAFDLNPFKDANTLGLNLNLRNTLFFNRGKQRYTTSYTYLANTTRNLIALGLQTNELKSHQLNFLHKVKEQYVLNFNTEIGTNSSNSENFEQRNYRLNTFSFNPEISYLFSDNSRVSAFYNFVEKANQTEGFENLNQQNFGFTGSFSNADKFSLNAGVKYIKNSFEGSAFSPVAYQMLEGLQPGTNFTWNVLAQKRITQFLDLNLSYQGRSSENTRTIHTGSVQLRAFF</sequence>
<dbReference type="AlphaFoldDB" id="A0A2G1VVS0"/>
<reference evidence="1 2" key="1">
    <citation type="submission" date="2017-08" db="EMBL/GenBank/DDBJ databases">
        <title>The whole genome shortgun sequences of strain Leeuwenhoekiella nanhaiensis G18 from the South China Sea.</title>
        <authorList>
            <person name="Liu Q."/>
        </authorList>
    </citation>
    <scope>NUCLEOTIDE SEQUENCE [LARGE SCALE GENOMIC DNA]</scope>
    <source>
        <strain evidence="1 2">G18</strain>
    </source>
</reference>
<keyword evidence="2" id="KW-1185">Reference proteome</keyword>
<evidence type="ECO:0000313" key="1">
    <source>
        <dbReference type="EMBL" id="PHQ30854.1"/>
    </source>
</evidence>
<evidence type="ECO:0008006" key="3">
    <source>
        <dbReference type="Google" id="ProtNLM"/>
    </source>
</evidence>
<proteinExistence type="predicted"/>
<accession>A0A2G1VVS0</accession>